<gene>
    <name evidence="2" type="ORF">PMG71_09780</name>
</gene>
<protein>
    <submittedName>
        <fullName evidence="2">DUF302 domain-containing protein</fullName>
    </submittedName>
</protein>
<dbReference type="Gene3D" id="3.30.310.70">
    <property type="entry name" value="TT1751-like domain"/>
    <property type="match status" value="1"/>
</dbReference>
<comment type="caution">
    <text evidence="2">The sequence shown here is derived from an EMBL/GenBank/DDBJ whole genome shotgun (WGS) entry which is preliminary data.</text>
</comment>
<dbReference type="InterPro" id="IPR035923">
    <property type="entry name" value="TT1751-like_sf"/>
</dbReference>
<dbReference type="Pfam" id="PF03625">
    <property type="entry name" value="DUF302"/>
    <property type="match status" value="1"/>
</dbReference>
<evidence type="ECO:0000259" key="1">
    <source>
        <dbReference type="Pfam" id="PF03625"/>
    </source>
</evidence>
<accession>A0ABT7ATS5</accession>
<evidence type="ECO:0000313" key="2">
    <source>
        <dbReference type="EMBL" id="MDJ1169716.1"/>
    </source>
</evidence>
<evidence type="ECO:0000313" key="3">
    <source>
        <dbReference type="Proteomes" id="UP001235303"/>
    </source>
</evidence>
<dbReference type="PIRSF" id="PIRSF021774">
    <property type="entry name" value="UCP021774"/>
    <property type="match status" value="1"/>
</dbReference>
<dbReference type="PANTHER" id="PTHR38342:SF1">
    <property type="entry name" value="SLR5037 PROTEIN"/>
    <property type="match status" value="1"/>
</dbReference>
<reference evidence="2 3" key="1">
    <citation type="submission" date="2023-01" db="EMBL/GenBank/DDBJ databases">
        <title>Novel diversity within Roseofilum (Cyanobacteria; Desertifilaceae) from marine benthic mats with descriptions of four novel species.</title>
        <authorList>
            <person name="Wang Y."/>
            <person name="Berthold D.E."/>
            <person name="Hu J."/>
            <person name="Lefler F.W."/>
            <person name="Laughinghouse H.D. IV."/>
        </authorList>
    </citation>
    <scope>NUCLEOTIDE SEQUENCE [LARGE SCALE GENOMIC DNA]</scope>
    <source>
        <strain evidence="2 3">BLCC-M154</strain>
    </source>
</reference>
<dbReference type="InterPro" id="IPR016796">
    <property type="entry name" value="UCP021774"/>
</dbReference>
<dbReference type="EMBL" id="JAQOSP010000066">
    <property type="protein sequence ID" value="MDJ1169716.1"/>
    <property type="molecule type" value="Genomic_DNA"/>
</dbReference>
<dbReference type="Proteomes" id="UP001235303">
    <property type="component" value="Unassembled WGS sequence"/>
</dbReference>
<feature type="domain" description="DUF302" evidence="1">
    <location>
        <begin position="35"/>
        <end position="97"/>
    </location>
</feature>
<keyword evidence="3" id="KW-1185">Reference proteome</keyword>
<dbReference type="PANTHER" id="PTHR38342">
    <property type="entry name" value="SLR5037 PROTEIN"/>
    <property type="match status" value="1"/>
</dbReference>
<name>A0ABT7ATS5_9CYAN</name>
<dbReference type="RefSeq" id="WP_283753471.1">
    <property type="nucleotide sequence ID" value="NZ_JAQOSP010000066.1"/>
</dbReference>
<dbReference type="InterPro" id="IPR005180">
    <property type="entry name" value="DUF302"/>
</dbReference>
<organism evidence="2 3">
    <name type="scientific">Roseofilum acuticapitatum BLCC-M154</name>
    <dbReference type="NCBI Taxonomy" id="3022444"/>
    <lineage>
        <taxon>Bacteria</taxon>
        <taxon>Bacillati</taxon>
        <taxon>Cyanobacteriota</taxon>
        <taxon>Cyanophyceae</taxon>
        <taxon>Desertifilales</taxon>
        <taxon>Desertifilaceae</taxon>
        <taxon>Roseofilum</taxon>
        <taxon>Roseofilum acuticapitatum</taxon>
    </lineage>
</organism>
<dbReference type="CDD" id="cd14797">
    <property type="entry name" value="DUF302"/>
    <property type="match status" value="1"/>
</dbReference>
<proteinExistence type="predicted"/>
<dbReference type="SUPFAM" id="SSF103247">
    <property type="entry name" value="TT1751-like"/>
    <property type="match status" value="1"/>
</dbReference>
<sequence length="134" mass="14447">MNYHFSIVLNTTMEGAIAQVTDALKQEGFGILTEINVQNSFAKHGIDFHAYRILGACHPQLAHRALQADDKAGTLFPCNVVVQERGEGVVEVSAVNPLGMLKAVEHPDVQAMAADASQKMQAVIDHLKEPALTA</sequence>